<evidence type="ECO:0000313" key="2">
    <source>
        <dbReference type="EMBL" id="KIA78328.1"/>
    </source>
</evidence>
<name>A0A0C1EE01_9BACT</name>
<dbReference type="AlphaFoldDB" id="A0A0C1EE01"/>
<dbReference type="InterPro" id="IPR022565">
    <property type="entry name" value="DUF2608"/>
</dbReference>
<accession>A0A0C1EE01</accession>
<dbReference type="Gene3D" id="3.40.50.1000">
    <property type="entry name" value="HAD superfamily/HAD-like"/>
    <property type="match status" value="1"/>
</dbReference>
<dbReference type="Proteomes" id="UP000031307">
    <property type="component" value="Unassembled WGS sequence"/>
</dbReference>
<proteinExistence type="predicted"/>
<organism evidence="2 3">
    <name type="scientific">Parachlamydia acanthamoebae</name>
    <dbReference type="NCBI Taxonomy" id="83552"/>
    <lineage>
        <taxon>Bacteria</taxon>
        <taxon>Pseudomonadati</taxon>
        <taxon>Chlamydiota</taxon>
        <taxon>Chlamydiia</taxon>
        <taxon>Parachlamydiales</taxon>
        <taxon>Parachlamydiaceae</taxon>
        <taxon>Parachlamydia</taxon>
    </lineage>
</organism>
<dbReference type="OMA" id="DEENFWL"/>
<dbReference type="RefSeq" id="WP_006340375.1">
    <property type="nucleotide sequence ID" value="NZ_JASBUT010000030.1"/>
</dbReference>
<dbReference type="PATRIC" id="fig|83552.4.peg.448"/>
<evidence type="ECO:0008006" key="4">
    <source>
        <dbReference type="Google" id="ProtNLM"/>
    </source>
</evidence>
<comment type="caution">
    <text evidence="2">The sequence shown here is derived from an EMBL/GenBank/DDBJ whole genome shotgun (WGS) entry which is preliminary data.</text>
</comment>
<protein>
    <recommendedName>
        <fullName evidence="4">DUF2608 domain-containing protein</fullName>
    </recommendedName>
</protein>
<evidence type="ECO:0000256" key="1">
    <source>
        <dbReference type="ARBA" id="ARBA00022729"/>
    </source>
</evidence>
<gene>
    <name evidence="2" type="ORF">DB43_EF00100</name>
</gene>
<evidence type="ECO:0000313" key="3">
    <source>
        <dbReference type="Proteomes" id="UP000031307"/>
    </source>
</evidence>
<sequence>MLKKILYTTSFYFLLFYSTLFSKIVETPHFSEIVAYAKPNTLLILDIDDTLLIPVQTIGTDAWFMHRLKIHECREKMYAAALDKALAEWEAIRHLTHVKIVEEGTDQIIDDLQKQKITIMGLTTQGLALTTRTVNQLHSLKIDLSRTAPSAEDHYFINDHGILYRNGILFTSGTNKGKALLKLLDLINYHPNRIVFINDKLKHLQDVEASVLSRNIDFIGLRYSYSDQRVANFCPEIANIQWRYSTFNHLMSDEEAGRLLHAAPFPVQ</sequence>
<keyword evidence="1" id="KW-0732">Signal</keyword>
<dbReference type="Pfam" id="PF11019">
    <property type="entry name" value="DUF2608"/>
    <property type="match status" value="1"/>
</dbReference>
<dbReference type="InterPro" id="IPR036412">
    <property type="entry name" value="HAD-like_sf"/>
</dbReference>
<reference evidence="2 3" key="1">
    <citation type="journal article" date="2014" name="Mol. Biol. Evol.">
        <title>Massive expansion of Ubiquitination-related gene families within the Chlamydiae.</title>
        <authorList>
            <person name="Domman D."/>
            <person name="Collingro A."/>
            <person name="Lagkouvardos I."/>
            <person name="Gehre L."/>
            <person name="Weinmaier T."/>
            <person name="Rattei T."/>
            <person name="Subtil A."/>
            <person name="Horn M."/>
        </authorList>
    </citation>
    <scope>NUCLEOTIDE SEQUENCE [LARGE SCALE GENOMIC DNA]</scope>
    <source>
        <strain evidence="2 3">OEW1</strain>
    </source>
</reference>
<dbReference type="InterPro" id="IPR023214">
    <property type="entry name" value="HAD_sf"/>
</dbReference>
<dbReference type="EMBL" id="JSAM01000026">
    <property type="protein sequence ID" value="KIA78328.1"/>
    <property type="molecule type" value="Genomic_DNA"/>
</dbReference>
<dbReference type="SUPFAM" id="SSF56784">
    <property type="entry name" value="HAD-like"/>
    <property type="match status" value="1"/>
</dbReference>